<feature type="region of interest" description="Disordered" evidence="1">
    <location>
        <begin position="1"/>
        <end position="33"/>
    </location>
</feature>
<organism evidence="2 3">
    <name type="scientific">Streptomyces poonensis</name>
    <dbReference type="NCBI Taxonomy" id="68255"/>
    <lineage>
        <taxon>Bacteria</taxon>
        <taxon>Bacillati</taxon>
        <taxon>Actinomycetota</taxon>
        <taxon>Actinomycetes</taxon>
        <taxon>Kitasatosporales</taxon>
        <taxon>Streptomycetaceae</taxon>
        <taxon>Streptomyces</taxon>
    </lineage>
</organism>
<evidence type="ECO:0000256" key="1">
    <source>
        <dbReference type="SAM" id="MobiDB-lite"/>
    </source>
</evidence>
<keyword evidence="3" id="KW-1185">Reference proteome</keyword>
<dbReference type="Proteomes" id="UP000622166">
    <property type="component" value="Unassembled WGS sequence"/>
</dbReference>
<sequence>MSGSHGTPSTTESADAPPSAPPPGAEQAASEPITAAAAAACRIRRTVMDLTPNTQPLLLLPLLSRLSPLLRQNRYCILVAAGAVGVGQHMERGRCGPLVAGPQRPPVSPEVVPQELICWVTRLEKVVSRV</sequence>
<comment type="caution">
    <text evidence="2">The sequence shown here is derived from an EMBL/GenBank/DDBJ whole genome shotgun (WGS) entry which is preliminary data.</text>
</comment>
<dbReference type="AlphaFoldDB" id="A0A918USV3"/>
<protein>
    <submittedName>
        <fullName evidence="2">Uncharacterized protein</fullName>
    </submittedName>
</protein>
<dbReference type="EMBL" id="BMVW01000016">
    <property type="protein sequence ID" value="GGZ32687.1"/>
    <property type="molecule type" value="Genomic_DNA"/>
</dbReference>
<name>A0A918USV3_9ACTN</name>
<evidence type="ECO:0000313" key="3">
    <source>
        <dbReference type="Proteomes" id="UP000622166"/>
    </source>
</evidence>
<evidence type="ECO:0000313" key="2">
    <source>
        <dbReference type="EMBL" id="GGZ32687.1"/>
    </source>
</evidence>
<accession>A0A918USV3</accession>
<reference evidence="2" key="1">
    <citation type="journal article" date="2014" name="Int. J. Syst. Evol. Microbiol.">
        <title>Complete genome sequence of Corynebacterium casei LMG S-19264T (=DSM 44701T), isolated from a smear-ripened cheese.</title>
        <authorList>
            <consortium name="US DOE Joint Genome Institute (JGI-PGF)"/>
            <person name="Walter F."/>
            <person name="Albersmeier A."/>
            <person name="Kalinowski J."/>
            <person name="Ruckert C."/>
        </authorList>
    </citation>
    <scope>NUCLEOTIDE SEQUENCE</scope>
    <source>
        <strain evidence="2">JCM 4815</strain>
    </source>
</reference>
<gene>
    <name evidence="2" type="ORF">GCM10010365_61920</name>
</gene>
<reference evidence="2" key="2">
    <citation type="submission" date="2020-09" db="EMBL/GenBank/DDBJ databases">
        <authorList>
            <person name="Sun Q."/>
            <person name="Ohkuma M."/>
        </authorList>
    </citation>
    <scope>NUCLEOTIDE SEQUENCE</scope>
    <source>
        <strain evidence="2">JCM 4815</strain>
    </source>
</reference>
<feature type="compositionally biased region" description="Low complexity" evidence="1">
    <location>
        <begin position="7"/>
        <end position="17"/>
    </location>
</feature>
<proteinExistence type="predicted"/>